<organism evidence="7 8">
    <name type="scientific">Ridgeia piscesae</name>
    <name type="common">Tubeworm</name>
    <dbReference type="NCBI Taxonomy" id="27915"/>
    <lineage>
        <taxon>Eukaryota</taxon>
        <taxon>Metazoa</taxon>
        <taxon>Spiralia</taxon>
        <taxon>Lophotrochozoa</taxon>
        <taxon>Annelida</taxon>
        <taxon>Polychaeta</taxon>
        <taxon>Sedentaria</taxon>
        <taxon>Canalipalpata</taxon>
        <taxon>Sabellida</taxon>
        <taxon>Siboglinidae</taxon>
        <taxon>Ridgeia</taxon>
    </lineage>
</organism>
<dbReference type="PROSITE" id="PS00028">
    <property type="entry name" value="ZINC_FINGER_C2H2_1"/>
    <property type="match status" value="5"/>
</dbReference>
<dbReference type="FunFam" id="3.30.160.60:FF:000100">
    <property type="entry name" value="Zinc finger 45-like"/>
    <property type="match status" value="1"/>
</dbReference>
<reference evidence="7" key="1">
    <citation type="journal article" date="2023" name="Mol. Biol. Evol.">
        <title>Third-Generation Sequencing Reveals the Adaptive Role of the Epigenome in Three Deep-Sea Polychaetes.</title>
        <authorList>
            <person name="Perez M."/>
            <person name="Aroh O."/>
            <person name="Sun Y."/>
            <person name="Lan Y."/>
            <person name="Juniper S.K."/>
            <person name="Young C.R."/>
            <person name="Angers B."/>
            <person name="Qian P.Y."/>
        </authorList>
    </citation>
    <scope>NUCLEOTIDE SEQUENCE</scope>
    <source>
        <strain evidence="7">R07B-5</strain>
    </source>
</reference>
<evidence type="ECO:0000256" key="5">
    <source>
        <dbReference type="PROSITE-ProRule" id="PRU00042"/>
    </source>
</evidence>
<feature type="domain" description="C2H2-type" evidence="6">
    <location>
        <begin position="453"/>
        <end position="481"/>
    </location>
</feature>
<proteinExistence type="predicted"/>
<accession>A0AAD9PC95</accession>
<evidence type="ECO:0000256" key="1">
    <source>
        <dbReference type="ARBA" id="ARBA00022723"/>
    </source>
</evidence>
<dbReference type="InterPro" id="IPR036236">
    <property type="entry name" value="Znf_C2H2_sf"/>
</dbReference>
<gene>
    <name evidence="7" type="ORF">NP493_38g04045</name>
</gene>
<dbReference type="PANTHER" id="PTHR24379">
    <property type="entry name" value="KRAB AND ZINC FINGER DOMAIN-CONTAINING"/>
    <property type="match status" value="1"/>
</dbReference>
<feature type="domain" description="C2H2-type" evidence="6">
    <location>
        <begin position="423"/>
        <end position="451"/>
    </location>
</feature>
<evidence type="ECO:0000313" key="7">
    <source>
        <dbReference type="EMBL" id="KAK2192112.1"/>
    </source>
</evidence>
<keyword evidence="4" id="KW-0862">Zinc</keyword>
<keyword evidence="3 5" id="KW-0863">Zinc-finger</keyword>
<dbReference type="GO" id="GO:0008270">
    <property type="term" value="F:zinc ion binding"/>
    <property type="evidence" value="ECO:0007669"/>
    <property type="project" value="UniProtKB-KW"/>
</dbReference>
<dbReference type="SUPFAM" id="SSF57667">
    <property type="entry name" value="beta-beta-alpha zinc fingers"/>
    <property type="match status" value="3"/>
</dbReference>
<dbReference type="SMART" id="SM00355">
    <property type="entry name" value="ZnF_C2H2"/>
    <property type="match status" value="6"/>
</dbReference>
<feature type="domain" description="C2H2-type" evidence="6">
    <location>
        <begin position="360"/>
        <end position="387"/>
    </location>
</feature>
<keyword evidence="1" id="KW-0479">Metal-binding</keyword>
<feature type="domain" description="C2H2-type" evidence="6">
    <location>
        <begin position="334"/>
        <end position="361"/>
    </location>
</feature>
<dbReference type="Pfam" id="PF00096">
    <property type="entry name" value="zf-C2H2"/>
    <property type="match status" value="2"/>
</dbReference>
<evidence type="ECO:0000256" key="2">
    <source>
        <dbReference type="ARBA" id="ARBA00022737"/>
    </source>
</evidence>
<keyword evidence="2" id="KW-0677">Repeat</keyword>
<dbReference type="PANTHER" id="PTHR24379:SF121">
    <property type="entry name" value="C2H2-TYPE DOMAIN-CONTAINING PROTEIN"/>
    <property type="match status" value="1"/>
</dbReference>
<dbReference type="AlphaFoldDB" id="A0AAD9PC95"/>
<protein>
    <recommendedName>
        <fullName evidence="6">C2H2-type domain-containing protein</fullName>
    </recommendedName>
</protein>
<evidence type="ECO:0000256" key="3">
    <source>
        <dbReference type="ARBA" id="ARBA00022771"/>
    </source>
</evidence>
<feature type="domain" description="C2H2-type" evidence="6">
    <location>
        <begin position="391"/>
        <end position="419"/>
    </location>
</feature>
<dbReference type="Proteomes" id="UP001209878">
    <property type="component" value="Unassembled WGS sequence"/>
</dbReference>
<dbReference type="Pfam" id="PF13912">
    <property type="entry name" value="zf-C2H2_6"/>
    <property type="match status" value="1"/>
</dbReference>
<sequence>MSMFSLVTALVSQHVMDELRSHKGLLSDLLNRQADVVCLQPTETICLLQGDWENVKHAYMVLEEFYYKAQAQNAIQSMLTPAHGGADVIVYDAEPALDYRSKDRQKTSGNDDSKPVYTALMDDQSSSLDLSRGGGSVKRKRQNVVGARTLGVVTGASQSSADCDVKYTPPEQNVVCLSDTSDDESGSSVGRQMRAATANTAPVVSTTTAIDGSSVDSCADSPMSMVSETKPSMLLGDAPTDESVQQVLANMPSLANMFPQLLNGGDTETKPGDVHATWTGSDAAAAAFPTTTALNHQSTADDDQPKQCGMCEAVLGSTTSLQEHIIEVHAGRNHCCLYCSQTFVLYTDYVRHQKTHLAKYTCPTCGKVYRSDSRLREHMRTHDKDYVKVYHSCPRCGRLFTHKYNMQVHLKTQHFGWQTNRRYFCRLCGDKFAKPMLLREHEALKHNASPKRHRCSVCGAVLSSFENLMAHRRTVHREDGNVDTSQSSSHDNVPA</sequence>
<evidence type="ECO:0000259" key="6">
    <source>
        <dbReference type="PROSITE" id="PS50157"/>
    </source>
</evidence>
<evidence type="ECO:0000313" key="8">
    <source>
        <dbReference type="Proteomes" id="UP001209878"/>
    </source>
</evidence>
<name>A0AAD9PC95_RIDPI</name>
<dbReference type="PROSITE" id="PS50157">
    <property type="entry name" value="ZINC_FINGER_C2H2_2"/>
    <property type="match status" value="5"/>
</dbReference>
<dbReference type="EMBL" id="JAODUO010000038">
    <property type="protein sequence ID" value="KAK2192112.1"/>
    <property type="molecule type" value="Genomic_DNA"/>
</dbReference>
<comment type="caution">
    <text evidence="7">The sequence shown here is derived from an EMBL/GenBank/DDBJ whole genome shotgun (WGS) entry which is preliminary data.</text>
</comment>
<dbReference type="InterPro" id="IPR013087">
    <property type="entry name" value="Znf_C2H2_type"/>
</dbReference>
<evidence type="ECO:0000256" key="4">
    <source>
        <dbReference type="ARBA" id="ARBA00022833"/>
    </source>
</evidence>
<keyword evidence="8" id="KW-1185">Reference proteome</keyword>
<dbReference type="Gene3D" id="3.30.160.60">
    <property type="entry name" value="Classic Zinc Finger"/>
    <property type="match status" value="3"/>
</dbReference>